<feature type="transmembrane region" description="Helical" evidence="6">
    <location>
        <begin position="192"/>
        <end position="211"/>
    </location>
</feature>
<feature type="transmembrane region" description="Helical" evidence="6">
    <location>
        <begin position="392"/>
        <end position="411"/>
    </location>
</feature>
<evidence type="ECO:0000256" key="2">
    <source>
        <dbReference type="ARBA" id="ARBA00022448"/>
    </source>
</evidence>
<dbReference type="STRING" id="546271.Selsp_1996"/>
<keyword evidence="2" id="KW-0813">Transport</keyword>
<evidence type="ECO:0000256" key="5">
    <source>
        <dbReference type="ARBA" id="ARBA00023136"/>
    </source>
</evidence>
<dbReference type="InterPro" id="IPR011701">
    <property type="entry name" value="MFS"/>
</dbReference>
<feature type="transmembrane region" description="Helical" evidence="6">
    <location>
        <begin position="73"/>
        <end position="90"/>
    </location>
</feature>
<feature type="transmembrane region" description="Helical" evidence="6">
    <location>
        <begin position="321"/>
        <end position="342"/>
    </location>
</feature>
<dbReference type="Gene3D" id="1.20.1250.20">
    <property type="entry name" value="MFS general substrate transporter like domains"/>
    <property type="match status" value="1"/>
</dbReference>
<accession>C9LYT6</accession>
<dbReference type="PROSITE" id="PS51257">
    <property type="entry name" value="PROKAR_LIPOPROTEIN"/>
    <property type="match status" value="1"/>
</dbReference>
<dbReference type="PROSITE" id="PS50850">
    <property type="entry name" value="MFS"/>
    <property type="match status" value="1"/>
</dbReference>
<evidence type="ECO:0000313" key="8">
    <source>
        <dbReference type="EMBL" id="AEC00946.1"/>
    </source>
</evidence>
<feature type="domain" description="Major facilitator superfamily (MFS) profile" evidence="7">
    <location>
        <begin position="7"/>
        <end position="451"/>
    </location>
</feature>
<organism evidence="9 10">
    <name type="scientific">Selenomonas sputigena (strain ATCC 35185 / DSM 20758 / CCUG 44933 / VPI D19B-28)</name>
    <dbReference type="NCBI Taxonomy" id="546271"/>
    <lineage>
        <taxon>Bacteria</taxon>
        <taxon>Bacillati</taxon>
        <taxon>Bacillota</taxon>
        <taxon>Negativicutes</taxon>
        <taxon>Selenomonadales</taxon>
        <taxon>Selenomonadaceae</taxon>
        <taxon>Selenomonas</taxon>
    </lineage>
</organism>
<gene>
    <name evidence="8" type="ordered locus">Selsp_1996</name>
    <name evidence="9" type="ORF">SELSPUOL_02647</name>
</gene>
<dbReference type="eggNOG" id="COG2814">
    <property type="taxonomic scope" value="Bacteria"/>
</dbReference>
<feature type="transmembrane region" description="Helical" evidence="6">
    <location>
        <begin position="248"/>
        <end position="269"/>
    </location>
</feature>
<dbReference type="Gene3D" id="1.20.1720.10">
    <property type="entry name" value="Multidrug resistance protein D"/>
    <property type="match status" value="1"/>
</dbReference>
<evidence type="ECO:0000256" key="1">
    <source>
        <dbReference type="ARBA" id="ARBA00004651"/>
    </source>
</evidence>
<evidence type="ECO:0000313" key="9">
    <source>
        <dbReference type="EMBL" id="EEX76036.1"/>
    </source>
</evidence>
<evidence type="ECO:0000259" key="7">
    <source>
        <dbReference type="PROSITE" id="PS50850"/>
    </source>
</evidence>
<name>C9LYT6_SELS3</name>
<comment type="subcellular location">
    <subcellularLocation>
        <location evidence="1">Cell membrane</location>
        <topology evidence="1">Multi-pass membrane protein</topology>
    </subcellularLocation>
</comment>
<dbReference type="PRINTS" id="PR01036">
    <property type="entry name" value="TCRTETB"/>
</dbReference>
<dbReference type="PANTHER" id="PTHR42718:SF9">
    <property type="entry name" value="MAJOR FACILITATOR SUPERFAMILY MULTIDRUG TRANSPORTER MFSC"/>
    <property type="match status" value="1"/>
</dbReference>
<dbReference type="EMBL" id="ACKP02000055">
    <property type="protein sequence ID" value="EEX76036.1"/>
    <property type="molecule type" value="Genomic_DNA"/>
</dbReference>
<dbReference type="AlphaFoldDB" id="C9LYT6"/>
<feature type="transmembrane region" description="Helical" evidence="6">
    <location>
        <begin position="217"/>
        <end position="236"/>
    </location>
</feature>
<keyword evidence="3 6" id="KW-0812">Transmembrane</keyword>
<feature type="transmembrane region" description="Helical" evidence="6">
    <location>
        <begin position="132"/>
        <end position="153"/>
    </location>
</feature>
<dbReference type="InterPro" id="IPR036259">
    <property type="entry name" value="MFS_trans_sf"/>
</dbReference>
<dbReference type="PANTHER" id="PTHR42718">
    <property type="entry name" value="MAJOR FACILITATOR SUPERFAMILY MULTIDRUG TRANSPORTER MFSC"/>
    <property type="match status" value="1"/>
</dbReference>
<feature type="transmembrane region" description="Helical" evidence="6">
    <location>
        <begin position="423"/>
        <end position="444"/>
    </location>
</feature>
<evidence type="ECO:0000256" key="3">
    <source>
        <dbReference type="ARBA" id="ARBA00022692"/>
    </source>
</evidence>
<evidence type="ECO:0000256" key="6">
    <source>
        <dbReference type="SAM" id="Phobius"/>
    </source>
</evidence>
<feature type="transmembrane region" description="Helical" evidence="6">
    <location>
        <begin position="289"/>
        <end position="309"/>
    </location>
</feature>
<dbReference type="Proteomes" id="UP000011124">
    <property type="component" value="Chromosome"/>
</dbReference>
<feature type="transmembrane region" description="Helical" evidence="6">
    <location>
        <begin position="7"/>
        <end position="31"/>
    </location>
</feature>
<keyword evidence="5 6" id="KW-0472">Membrane</keyword>
<dbReference type="RefSeq" id="WP_006194017.1">
    <property type="nucleotide sequence ID" value="NC_015437.1"/>
</dbReference>
<evidence type="ECO:0000313" key="10">
    <source>
        <dbReference type="Proteomes" id="UP000003505"/>
    </source>
</evidence>
<dbReference type="SUPFAM" id="SSF103473">
    <property type="entry name" value="MFS general substrate transporter"/>
    <property type="match status" value="1"/>
</dbReference>
<protein>
    <submittedName>
        <fullName evidence="8">Major facilitator superfamily MFS_1</fullName>
    </submittedName>
    <submittedName>
        <fullName evidence="9">Transporter, major facilitator family protein</fullName>
    </submittedName>
</protein>
<dbReference type="Pfam" id="PF07690">
    <property type="entry name" value="MFS_1"/>
    <property type="match status" value="1"/>
</dbReference>
<evidence type="ECO:0000313" key="11">
    <source>
        <dbReference type="Proteomes" id="UP000011124"/>
    </source>
</evidence>
<dbReference type="GO" id="GO:0022857">
    <property type="term" value="F:transmembrane transporter activity"/>
    <property type="evidence" value="ECO:0007669"/>
    <property type="project" value="InterPro"/>
</dbReference>
<reference evidence="9 10" key="1">
    <citation type="submission" date="2009-09" db="EMBL/GenBank/DDBJ databases">
        <authorList>
            <person name="Weinstock G."/>
            <person name="Sodergren E."/>
            <person name="Clifton S."/>
            <person name="Fulton L."/>
            <person name="Fulton B."/>
            <person name="Courtney L."/>
            <person name="Fronick C."/>
            <person name="Harrison M."/>
            <person name="Strong C."/>
            <person name="Farmer C."/>
            <person name="Delahaunty K."/>
            <person name="Markovic C."/>
            <person name="Hall O."/>
            <person name="Minx P."/>
            <person name="Tomlinson C."/>
            <person name="Mitreva M."/>
            <person name="Nelson J."/>
            <person name="Hou S."/>
            <person name="Wollam A."/>
            <person name="Pepin K.H."/>
            <person name="Johnson M."/>
            <person name="Bhonagiri V."/>
            <person name="Nash W.E."/>
            <person name="Warren W."/>
            <person name="Chinwalla A."/>
            <person name="Mardis E.R."/>
            <person name="Wilson R.K."/>
        </authorList>
    </citation>
    <scope>NUCLEOTIDE SEQUENCE [LARGE SCALE GENOMIC DNA]</scope>
    <source>
        <strain evidence="9">ATCC 35185</strain>
        <strain evidence="10">ATCC 35185 / DSM 20758 / VPI D19B-28</strain>
    </source>
</reference>
<keyword evidence="11" id="KW-1185">Reference proteome</keyword>
<evidence type="ECO:0000256" key="4">
    <source>
        <dbReference type="ARBA" id="ARBA00022989"/>
    </source>
</evidence>
<dbReference type="HOGENOM" id="CLU_000960_28_3_9"/>
<dbReference type="GO" id="GO:0005886">
    <property type="term" value="C:plasma membrane"/>
    <property type="evidence" value="ECO:0007669"/>
    <property type="project" value="UniProtKB-SubCell"/>
</dbReference>
<dbReference type="KEGG" id="ssg:Selsp_1996"/>
<dbReference type="EMBL" id="CP002637">
    <property type="protein sequence ID" value="AEC00946.1"/>
    <property type="molecule type" value="Genomic_DNA"/>
</dbReference>
<dbReference type="OrthoDB" id="102502at2"/>
<reference evidence="8 11" key="2">
    <citation type="submission" date="2011-04" db="EMBL/GenBank/DDBJ databases">
        <title>The complete genome of Selenomonas sputigena DSM 20758.</title>
        <authorList>
            <consortium name="US DOE Joint Genome Institute (JGI-PGF)"/>
            <person name="Lucas S."/>
            <person name="Copeland A."/>
            <person name="Lapidus A."/>
            <person name="Bruce D."/>
            <person name="Goodwin L."/>
            <person name="Pitluck S."/>
            <person name="Peters L."/>
            <person name="Kyrpides N."/>
            <person name="Mavromatis K."/>
            <person name="Ivanova N."/>
            <person name="Ovchinnikova G."/>
            <person name="Teshima H."/>
            <person name="Detter J.C."/>
            <person name="Tapia R."/>
            <person name="Han C."/>
            <person name="Land M."/>
            <person name="Hauser L."/>
            <person name="Markowitz V."/>
            <person name="Cheng J.-F."/>
            <person name="Hugenholtz P."/>
            <person name="Woyke T."/>
            <person name="Wu D."/>
            <person name="Gronow S."/>
            <person name="Wellnitz S."/>
            <person name="Schneider S."/>
            <person name="Klenk H.-P."/>
            <person name="Eisen J.A."/>
        </authorList>
    </citation>
    <scope>NUCLEOTIDE SEQUENCE [LARGE SCALE GENOMIC DNA]</scope>
    <source>
        <strain evidence="8">ATCC 35185</strain>
        <strain evidence="11">ATCC 35185 / DSM 20758 / VPI D19B-28</strain>
    </source>
</reference>
<dbReference type="InterPro" id="IPR020846">
    <property type="entry name" value="MFS_dom"/>
</dbReference>
<keyword evidence="4 6" id="KW-1133">Transmembrane helix</keyword>
<dbReference type="CDD" id="cd17321">
    <property type="entry name" value="MFS_MMR_MDR_like"/>
    <property type="match status" value="1"/>
</dbReference>
<feature type="transmembrane region" description="Helical" evidence="6">
    <location>
        <begin position="348"/>
        <end position="371"/>
    </location>
</feature>
<dbReference type="Proteomes" id="UP000003505">
    <property type="component" value="Unassembled WGS sequence"/>
</dbReference>
<feature type="transmembrane region" description="Helical" evidence="6">
    <location>
        <begin position="96"/>
        <end position="120"/>
    </location>
</feature>
<feature type="transmembrane region" description="Helical" evidence="6">
    <location>
        <begin position="43"/>
        <end position="61"/>
    </location>
</feature>
<sequence length="460" mass="48466">MTAQKRIFSAVLLTSFMGPFLGSCINIAIPTIAVEFSCPATDLSWLATAFLLGAVALLLPFGRMADILGRCRIYAIGTAAMAAVSFVAAFSPSASFLIAMRALQGLSLGLVFSSGMALLVAAHPAKQRGRAIGYSAAATYVGLSLGPVIGGLVTQHLDWRLLFVLTSIVILVSSLLVRTIKEDWYGEREGGFDLPGAVFYTAASTLTLYGLSSLAAFPWMRFVLLAGLVFLALFLWQERRASTPLLHLSLFANTVFAMSNLAAFLNYSATYAIGFLLSLYLQLVRGLDASTAGVVLLLQPLMMAILSPIAGALSDKHEPRLVASFGMALTTAGIFFCSLFDAGTPLPLIAAACVIIGIGFGFFSPANNNAIMGAVSKKLYGVASSMVSVMRLSGQAVSMAVVTLLLAQATLPAAADWTEELSAAIRLIFSCLTVSCVAGVIASLMRGRRKTAEEDASGYE</sequence>
<feature type="transmembrane region" description="Helical" evidence="6">
    <location>
        <begin position="159"/>
        <end position="180"/>
    </location>
</feature>
<proteinExistence type="predicted"/>